<reference evidence="3" key="1">
    <citation type="submission" date="2020-12" db="EMBL/GenBank/DDBJ databases">
        <authorList>
            <person name="Iha C."/>
        </authorList>
    </citation>
    <scope>NUCLEOTIDE SEQUENCE</scope>
</reference>
<gene>
    <name evidence="3" type="ORF">OSTQU699_LOCUS6557</name>
</gene>
<evidence type="ECO:0000256" key="2">
    <source>
        <dbReference type="SAM" id="MobiDB-lite"/>
    </source>
</evidence>
<dbReference type="Proteomes" id="UP000708148">
    <property type="component" value="Unassembled WGS sequence"/>
</dbReference>
<proteinExistence type="predicted"/>
<feature type="coiled-coil region" evidence="1">
    <location>
        <begin position="276"/>
        <end position="310"/>
    </location>
</feature>
<feature type="region of interest" description="Disordered" evidence="2">
    <location>
        <begin position="385"/>
        <end position="412"/>
    </location>
</feature>
<comment type="caution">
    <text evidence="3">The sequence shown here is derived from an EMBL/GenBank/DDBJ whole genome shotgun (WGS) entry which is preliminary data.</text>
</comment>
<feature type="coiled-coil region" evidence="1">
    <location>
        <begin position="416"/>
        <end position="443"/>
    </location>
</feature>
<feature type="compositionally biased region" description="Basic and acidic residues" evidence="2">
    <location>
        <begin position="401"/>
        <end position="412"/>
    </location>
</feature>
<evidence type="ECO:0000313" key="4">
    <source>
        <dbReference type="Proteomes" id="UP000708148"/>
    </source>
</evidence>
<feature type="region of interest" description="Disordered" evidence="2">
    <location>
        <begin position="454"/>
        <end position="520"/>
    </location>
</feature>
<evidence type="ECO:0000256" key="1">
    <source>
        <dbReference type="SAM" id="Coils"/>
    </source>
</evidence>
<sequence length="520" mass="56988">MRLGLDASAQSPCFWPGAYCGSAMSARMYRERCAISTQRELNRLTASPEFQAWLEEKSTGRWLGRLALSCLLLVTAAGGMGFGLNKDWSAHLHAATSKPVELLVVPQAEEGTEKNVTVKNGKPHHQITSSGAGTGGRQCDTGELKICPLGRTLSSVIGKQAAVGDDSCVCSAASPGQGKEQVFQDEHILRDNRSLGSEGAWDAGSRFPALQTYLETVAVLVFGWLTVLFIDRTELRGNEEGDVSTLLLGRSIKCAPEVEPDRQKKHFLGQQKLDTAKKENRQLSEVCSRLAAVERELDIQRAKAAEFEAERRSFLRKINLMASEARAKDRELESLRASLLAAQQATKRQRNRADMLERENAVARMAAQHAENSLVRHLADRWDAQGAAQRSGREVQPALPRLKDAKVASPPKDAKTLELEALLARLQTKAAQLSAELEQKDDQLSSMDAWRRARLKADTKQEQAAKDTDLPSTSTGLAPMATSGIRCEGGYSGAASLAQWVSSPRTPQLRDRRERGRAPR</sequence>
<name>A0A8S1J1E0_9CHLO</name>
<keyword evidence="1" id="KW-0175">Coiled coil</keyword>
<feature type="compositionally biased region" description="Basic and acidic residues" evidence="2">
    <location>
        <begin position="508"/>
        <end position="520"/>
    </location>
</feature>
<feature type="coiled-coil region" evidence="1">
    <location>
        <begin position="339"/>
        <end position="373"/>
    </location>
</feature>
<dbReference type="AlphaFoldDB" id="A0A8S1J1E0"/>
<evidence type="ECO:0000313" key="3">
    <source>
        <dbReference type="EMBL" id="CAD7701198.1"/>
    </source>
</evidence>
<organism evidence="3 4">
    <name type="scientific">Ostreobium quekettii</name>
    <dbReference type="NCBI Taxonomy" id="121088"/>
    <lineage>
        <taxon>Eukaryota</taxon>
        <taxon>Viridiplantae</taxon>
        <taxon>Chlorophyta</taxon>
        <taxon>core chlorophytes</taxon>
        <taxon>Ulvophyceae</taxon>
        <taxon>TCBD clade</taxon>
        <taxon>Bryopsidales</taxon>
        <taxon>Ostreobineae</taxon>
        <taxon>Ostreobiaceae</taxon>
        <taxon>Ostreobium</taxon>
    </lineage>
</organism>
<keyword evidence="4" id="KW-1185">Reference proteome</keyword>
<dbReference type="SMR" id="A0A8S1J1E0"/>
<dbReference type="EMBL" id="CAJHUC010001456">
    <property type="protein sequence ID" value="CAD7701198.1"/>
    <property type="molecule type" value="Genomic_DNA"/>
</dbReference>
<feature type="compositionally biased region" description="Basic and acidic residues" evidence="2">
    <location>
        <begin position="454"/>
        <end position="469"/>
    </location>
</feature>
<protein>
    <submittedName>
        <fullName evidence="3">Uncharacterized protein</fullName>
    </submittedName>
</protein>
<accession>A0A8S1J1E0</accession>